<keyword evidence="3" id="KW-1185">Reference proteome</keyword>
<keyword evidence="1" id="KW-1133">Transmembrane helix</keyword>
<dbReference type="AlphaFoldDB" id="A0A1I3VL57"/>
<accession>A0A1I3VL57</accession>
<proteinExistence type="predicted"/>
<reference evidence="2 3" key="1">
    <citation type="submission" date="2016-10" db="EMBL/GenBank/DDBJ databases">
        <authorList>
            <person name="de Groot N.N."/>
        </authorList>
    </citation>
    <scope>NUCLEOTIDE SEQUENCE [LARGE SCALE GENOMIC DNA]</scope>
    <source>
        <strain evidence="2 3">CGMCC 1.8891</strain>
    </source>
</reference>
<protein>
    <recommendedName>
        <fullName evidence="4">DUF2065 domain-containing protein</fullName>
    </recommendedName>
</protein>
<dbReference type="EMBL" id="FORY01000016">
    <property type="protein sequence ID" value="SFJ95892.1"/>
    <property type="molecule type" value="Genomic_DNA"/>
</dbReference>
<name>A0A1I3VL57_9RHOB</name>
<dbReference type="InterPro" id="IPR019201">
    <property type="entry name" value="DUF2065"/>
</dbReference>
<keyword evidence="1" id="KW-0812">Transmembrane</keyword>
<dbReference type="OrthoDB" id="9815199at2"/>
<evidence type="ECO:0000313" key="3">
    <source>
        <dbReference type="Proteomes" id="UP000183299"/>
    </source>
</evidence>
<keyword evidence="1" id="KW-0472">Membrane</keyword>
<feature type="transmembrane region" description="Helical" evidence="1">
    <location>
        <begin position="44"/>
        <end position="63"/>
    </location>
</feature>
<sequence>MGFLILAIGLVLCVEGLVLALAPARLEEVLRAFAELPQARRRMIGLIALAFGVVLVALARRGLGV</sequence>
<dbReference type="Pfam" id="PF09838">
    <property type="entry name" value="DUF2065"/>
    <property type="match status" value="1"/>
</dbReference>
<dbReference type="RefSeq" id="WP_066600789.1">
    <property type="nucleotide sequence ID" value="NZ_FORY01000016.1"/>
</dbReference>
<evidence type="ECO:0000313" key="2">
    <source>
        <dbReference type="EMBL" id="SFJ95892.1"/>
    </source>
</evidence>
<dbReference type="Proteomes" id="UP000183299">
    <property type="component" value="Unassembled WGS sequence"/>
</dbReference>
<dbReference type="GeneID" id="98666384"/>
<evidence type="ECO:0000256" key="1">
    <source>
        <dbReference type="SAM" id="Phobius"/>
    </source>
</evidence>
<dbReference type="STRING" id="576117.SAMN04488138_11623"/>
<organism evidence="2 3">
    <name type="scientific">Celeribacter halophilus</name>
    <dbReference type="NCBI Taxonomy" id="576117"/>
    <lineage>
        <taxon>Bacteria</taxon>
        <taxon>Pseudomonadati</taxon>
        <taxon>Pseudomonadota</taxon>
        <taxon>Alphaproteobacteria</taxon>
        <taxon>Rhodobacterales</taxon>
        <taxon>Roseobacteraceae</taxon>
        <taxon>Celeribacter</taxon>
    </lineage>
</organism>
<gene>
    <name evidence="2" type="ORF">SAMN04488138_11623</name>
</gene>
<evidence type="ECO:0008006" key="4">
    <source>
        <dbReference type="Google" id="ProtNLM"/>
    </source>
</evidence>